<feature type="transmembrane region" description="Helical" evidence="2">
    <location>
        <begin position="289"/>
        <end position="311"/>
    </location>
</feature>
<dbReference type="Proteomes" id="UP001456524">
    <property type="component" value="Unassembled WGS sequence"/>
</dbReference>
<organism evidence="3 4">
    <name type="scientific">Phyllosticta citrichinensis</name>
    <dbReference type="NCBI Taxonomy" id="1130410"/>
    <lineage>
        <taxon>Eukaryota</taxon>
        <taxon>Fungi</taxon>
        <taxon>Dikarya</taxon>
        <taxon>Ascomycota</taxon>
        <taxon>Pezizomycotina</taxon>
        <taxon>Dothideomycetes</taxon>
        <taxon>Dothideomycetes incertae sedis</taxon>
        <taxon>Botryosphaeriales</taxon>
        <taxon>Phyllostictaceae</taxon>
        <taxon>Phyllosticta</taxon>
    </lineage>
</organism>
<feature type="compositionally biased region" description="Low complexity" evidence="1">
    <location>
        <begin position="548"/>
        <end position="567"/>
    </location>
</feature>
<keyword evidence="2" id="KW-0812">Transmembrane</keyword>
<feature type="compositionally biased region" description="Acidic residues" evidence="1">
    <location>
        <begin position="568"/>
        <end position="577"/>
    </location>
</feature>
<dbReference type="EMBL" id="JBBWUH010000001">
    <property type="protein sequence ID" value="KAK8177687.1"/>
    <property type="molecule type" value="Genomic_DNA"/>
</dbReference>
<feature type="transmembrane region" description="Helical" evidence="2">
    <location>
        <begin position="363"/>
        <end position="386"/>
    </location>
</feature>
<protein>
    <submittedName>
        <fullName evidence="3">Uncharacterized protein</fullName>
    </submittedName>
</protein>
<feature type="region of interest" description="Disordered" evidence="1">
    <location>
        <begin position="548"/>
        <end position="590"/>
    </location>
</feature>
<keyword evidence="4" id="KW-1185">Reference proteome</keyword>
<feature type="transmembrane region" description="Helical" evidence="2">
    <location>
        <begin position="12"/>
        <end position="35"/>
    </location>
</feature>
<keyword evidence="2" id="KW-1133">Transmembrane helix</keyword>
<keyword evidence="2" id="KW-0472">Membrane</keyword>
<evidence type="ECO:0000313" key="4">
    <source>
        <dbReference type="Proteomes" id="UP001456524"/>
    </source>
</evidence>
<evidence type="ECO:0000256" key="2">
    <source>
        <dbReference type="SAM" id="Phobius"/>
    </source>
</evidence>
<sequence length="724" mass="81427">MDVHSLHRLKDACAHYLSIFYATILQWLAIIHHWLQESLLSDRLQSLVTLIKINLLQTLAFEIDREFSPQSWLDPLKQKAANAFEFLTTSGDHLLNHIPVPAWPSLGPFRDAASSQVESLVTAFRVYFDKLPVPALARLRYLLRSVTRTPDLIQTGIVENDYHLKKRFNATFIKQSLDVGSCYMEDATKTGISGFNTVKDAFAAHLSRTCNVVSRFCGPVLRTVAACVPRLVRFFRALLDSLGALIESPETHITSLLAFCKIWISSYFKIFASGGDIILTNRRLLLQSAVFILASLLLCRLVTLVPWYNLAKKLHFKLRLRGPRMSRRQIRAKLKSLALSTIRHTVSLVQSVAKVFAVVFTALKYFVCTPVDTFILLGFVIAYVLLDPFKIIGRFSLLDELWLSMKLGNNMPGAWVTHMDEQPRKGLFRSTLQLEAPPALVTFSSLPRTIRSRIYELALTDHHGFKWDNRMKTLRSNLSPSLLRVSYDTRRSTLPIPFNMNKIIIDTSSKDLQLAVPPVLQRHLLPQDQPCGREQLLDLLTSLRIPHASSPPASPTHTCSSSSSSAGADDDTDEDTDISSPRPKQPLPHIGRLLRTGATPWVVEIRESYTRVWSFDIAAIVAHLPLAPSLIVNYTITIPPGPPHPLSRAQRLASQLTTAAYLGSTDRRFRVYIEGLEHWEDLVKNSILGMGSVEDAHGFLAEGPTDLRREVARVVRAVEKMNAR</sequence>
<name>A0ABR1Y7T6_9PEZI</name>
<comment type="caution">
    <text evidence="3">The sequence shown here is derived from an EMBL/GenBank/DDBJ whole genome shotgun (WGS) entry which is preliminary data.</text>
</comment>
<evidence type="ECO:0000256" key="1">
    <source>
        <dbReference type="SAM" id="MobiDB-lite"/>
    </source>
</evidence>
<reference evidence="3 4" key="1">
    <citation type="journal article" date="2022" name="G3 (Bethesda)">
        <title>Enemy or ally: a genomic approach to elucidate the lifestyle of Phyllosticta citrichinaensis.</title>
        <authorList>
            <person name="Buijs V.A."/>
            <person name="Groenewald J.Z."/>
            <person name="Haridas S."/>
            <person name="LaButti K.M."/>
            <person name="Lipzen A."/>
            <person name="Martin F.M."/>
            <person name="Barry K."/>
            <person name="Grigoriev I.V."/>
            <person name="Crous P.W."/>
            <person name="Seidl M.F."/>
        </authorList>
    </citation>
    <scope>NUCLEOTIDE SEQUENCE [LARGE SCALE GENOMIC DNA]</scope>
    <source>
        <strain evidence="3 4">CBS 129764</strain>
    </source>
</reference>
<proteinExistence type="predicted"/>
<accession>A0ABR1Y7T6</accession>
<evidence type="ECO:0000313" key="3">
    <source>
        <dbReference type="EMBL" id="KAK8177687.1"/>
    </source>
</evidence>
<gene>
    <name evidence="3" type="ORF">IWX90DRAFT_25954</name>
</gene>